<dbReference type="InterPro" id="IPR045676">
    <property type="entry name" value="DUF6194"/>
</dbReference>
<proteinExistence type="predicted"/>
<evidence type="ECO:0000259" key="1">
    <source>
        <dbReference type="Pfam" id="PF19694"/>
    </source>
</evidence>
<protein>
    <recommendedName>
        <fullName evidence="1">DUF6194 domain-containing protein</fullName>
    </recommendedName>
</protein>
<dbReference type="EMBL" id="LYXE01000078">
    <property type="protein sequence ID" value="PDV99285.1"/>
    <property type="molecule type" value="Genomic_DNA"/>
</dbReference>
<dbReference type="Pfam" id="PF19694">
    <property type="entry name" value="DUF6194"/>
    <property type="match status" value="1"/>
</dbReference>
<dbReference type="OrthoDB" id="9783727at2"/>
<accession>A0A2H3KMH0</accession>
<dbReference type="AlphaFoldDB" id="A0A2H3KMH0"/>
<evidence type="ECO:0000313" key="3">
    <source>
        <dbReference type="Proteomes" id="UP000220922"/>
    </source>
</evidence>
<organism evidence="2 3">
    <name type="scientific">Candidatus Chloroploca asiatica</name>
    <dbReference type="NCBI Taxonomy" id="1506545"/>
    <lineage>
        <taxon>Bacteria</taxon>
        <taxon>Bacillati</taxon>
        <taxon>Chloroflexota</taxon>
        <taxon>Chloroflexia</taxon>
        <taxon>Chloroflexales</taxon>
        <taxon>Chloroflexineae</taxon>
        <taxon>Oscillochloridaceae</taxon>
        <taxon>Candidatus Chloroploca</taxon>
    </lineage>
</organism>
<evidence type="ECO:0000313" key="2">
    <source>
        <dbReference type="EMBL" id="PDV99285.1"/>
    </source>
</evidence>
<feature type="domain" description="DUF6194" evidence="1">
    <location>
        <begin position="1"/>
        <end position="138"/>
    </location>
</feature>
<sequence length="143" mass="16331">MDEVAMTQYITDSFADVETTTAYSYTFFFYDSERKLPFATLASVDNEYDRVSNLDRPGVFRLNIGVRKPTFQALFGTGKVDVNAYDFTALDTIMPHPDYAPQSWVCVLNPSDDTFHHTVQPLLAEAYDVAVQRHLRRQTTNES</sequence>
<comment type="caution">
    <text evidence="2">The sequence shown here is derived from an EMBL/GenBank/DDBJ whole genome shotgun (WGS) entry which is preliminary data.</text>
</comment>
<name>A0A2H3KMH0_9CHLR</name>
<dbReference type="Proteomes" id="UP000220922">
    <property type="component" value="Unassembled WGS sequence"/>
</dbReference>
<dbReference type="RefSeq" id="WP_097652219.1">
    <property type="nucleotide sequence ID" value="NZ_LYXE01000078.1"/>
</dbReference>
<reference evidence="2 3" key="1">
    <citation type="submission" date="2016-05" db="EMBL/GenBank/DDBJ databases">
        <authorList>
            <person name="Lavstsen T."/>
            <person name="Jespersen J.S."/>
        </authorList>
    </citation>
    <scope>NUCLEOTIDE SEQUENCE [LARGE SCALE GENOMIC DNA]</scope>
    <source>
        <strain evidence="2 3">B7-9</strain>
    </source>
</reference>
<gene>
    <name evidence="2" type="ORF">A9Q02_13065</name>
</gene>
<keyword evidence="3" id="KW-1185">Reference proteome</keyword>